<dbReference type="Pfam" id="PF19493">
    <property type="entry name" value="Trypco1"/>
    <property type="match status" value="1"/>
</dbReference>
<dbReference type="RefSeq" id="WP_353940727.1">
    <property type="nucleotide sequence ID" value="NZ_CP159534.1"/>
</dbReference>
<name>A0AAU8IL97_9ACTN</name>
<sequence length="111" mass="11645">MPSEAVQFVLADGETTVLVSAPRRGSGTVGTGDGLRRAQRSLRSALAPITSAAAEVISEFRAHAERPDEIEVSFGVTLDASLGAIISTAKASTHLDVRLRWSGSRNDAPQT</sequence>
<dbReference type="NCBIfam" id="NF041216">
    <property type="entry name" value="CU044_2847_fam"/>
    <property type="match status" value="1"/>
</dbReference>
<gene>
    <name evidence="2" type="ORF">ABII15_03280</name>
</gene>
<accession>A0AAU8IL97</accession>
<organism evidence="2">
    <name type="scientific">Streptomyces tabacisoli</name>
    <dbReference type="NCBI Taxonomy" id="3156398"/>
    <lineage>
        <taxon>Bacteria</taxon>
        <taxon>Bacillati</taxon>
        <taxon>Actinomycetota</taxon>
        <taxon>Actinomycetes</taxon>
        <taxon>Kitasatosporales</taxon>
        <taxon>Streptomycetaceae</taxon>
        <taxon>Streptomyces</taxon>
    </lineage>
</organism>
<dbReference type="KEGG" id="stac:ABII15_03280"/>
<dbReference type="EMBL" id="CP159534">
    <property type="protein sequence ID" value="XCJ69042.1"/>
    <property type="molecule type" value="Genomic_DNA"/>
</dbReference>
<proteinExistence type="predicted"/>
<evidence type="ECO:0000259" key="1">
    <source>
        <dbReference type="Pfam" id="PF19493"/>
    </source>
</evidence>
<feature type="domain" description="Trypsin-co-occurring" evidence="1">
    <location>
        <begin position="10"/>
        <end position="102"/>
    </location>
</feature>
<evidence type="ECO:0000313" key="2">
    <source>
        <dbReference type="EMBL" id="XCJ69042.1"/>
    </source>
</evidence>
<protein>
    <submittedName>
        <fullName evidence="2">CU044_2847 family protein</fullName>
    </submittedName>
</protein>
<reference evidence="2" key="1">
    <citation type="submission" date="2024-06" db="EMBL/GenBank/DDBJ databases">
        <title>Streptomyces sp. strain HUAS MG91 genome sequences.</title>
        <authorList>
            <person name="Mo P."/>
        </authorList>
    </citation>
    <scope>NUCLEOTIDE SEQUENCE</scope>
    <source>
        <strain evidence="2">HUAS MG91</strain>
    </source>
</reference>
<dbReference type="InterPro" id="IPR045794">
    <property type="entry name" value="Trypco1"/>
</dbReference>
<dbReference type="AlphaFoldDB" id="A0AAU8IL97"/>